<gene>
    <name evidence="2" type="ORF">H6P80_12940</name>
</gene>
<dbReference type="EMBL" id="JACJVJ010000002">
    <property type="protein sequence ID" value="MBC2778524.1"/>
    <property type="molecule type" value="Genomic_DNA"/>
</dbReference>
<dbReference type="Pfam" id="PF09694">
    <property type="entry name" value="Gcw_chp"/>
    <property type="match status" value="1"/>
</dbReference>
<keyword evidence="1" id="KW-0732">Signal</keyword>
<sequence>MRTSIFGLALLASTAFAAPAHAESDLGGGFSVSGNAALVTDYRFRGISFSDEDIAIQGGIDVAHESGFYIGTWGSSIEDSPVFGHTELDVYAGWSGEVASGLSLDVGVLGYLYPNGNVGNADYWEVYGSLSYSIGIAEITTGVAYDPSQNSIGSDDNIYVYGDVGVGIPETPITLTGHIGYTNGSLSIDNDVDYVDWSLGAEASFGMLSVGVAYVSTAVNGPLTDGTVVGTLGVSF</sequence>
<evidence type="ECO:0008006" key="4">
    <source>
        <dbReference type="Google" id="ProtNLM"/>
    </source>
</evidence>
<protein>
    <recommendedName>
        <fullName evidence="4">Porin</fullName>
    </recommendedName>
</protein>
<accession>A0A842I3F4</accession>
<evidence type="ECO:0000313" key="2">
    <source>
        <dbReference type="EMBL" id="MBC2778524.1"/>
    </source>
</evidence>
<dbReference type="NCBIfam" id="TIGR02001">
    <property type="entry name" value="gcw_chp"/>
    <property type="match status" value="1"/>
</dbReference>
<name>A0A842I3F4_9SPHN</name>
<organism evidence="2 3">
    <name type="scientific">Parasphingopyxis marina</name>
    <dbReference type="NCBI Taxonomy" id="2761622"/>
    <lineage>
        <taxon>Bacteria</taxon>
        <taxon>Pseudomonadati</taxon>
        <taxon>Pseudomonadota</taxon>
        <taxon>Alphaproteobacteria</taxon>
        <taxon>Sphingomonadales</taxon>
        <taxon>Sphingomonadaceae</taxon>
        <taxon>Parasphingopyxis</taxon>
    </lineage>
</organism>
<reference evidence="2 3" key="1">
    <citation type="submission" date="2020-08" db="EMBL/GenBank/DDBJ databases">
        <title>Draft genome sequence of Parasphingopyxis sp. GrpM-11.</title>
        <authorList>
            <person name="Oh J."/>
            <person name="Roh D.-H."/>
        </authorList>
    </citation>
    <scope>NUCLEOTIDE SEQUENCE [LARGE SCALE GENOMIC DNA]</scope>
    <source>
        <strain evidence="2 3">GrpM-11</strain>
    </source>
</reference>
<keyword evidence="3" id="KW-1185">Reference proteome</keyword>
<dbReference type="Proteomes" id="UP000564378">
    <property type="component" value="Unassembled WGS sequence"/>
</dbReference>
<dbReference type="InterPro" id="IPR010239">
    <property type="entry name" value="CHP02001"/>
</dbReference>
<evidence type="ECO:0000256" key="1">
    <source>
        <dbReference type="SAM" id="SignalP"/>
    </source>
</evidence>
<feature type="signal peptide" evidence="1">
    <location>
        <begin position="1"/>
        <end position="17"/>
    </location>
</feature>
<proteinExistence type="predicted"/>
<dbReference type="RefSeq" id="WP_185801773.1">
    <property type="nucleotide sequence ID" value="NZ_JACJVJ010000002.1"/>
</dbReference>
<evidence type="ECO:0000313" key="3">
    <source>
        <dbReference type="Proteomes" id="UP000564378"/>
    </source>
</evidence>
<feature type="chain" id="PRO_5032934754" description="Porin" evidence="1">
    <location>
        <begin position="18"/>
        <end position="236"/>
    </location>
</feature>
<dbReference type="AlphaFoldDB" id="A0A842I3F4"/>
<comment type="caution">
    <text evidence="2">The sequence shown here is derived from an EMBL/GenBank/DDBJ whole genome shotgun (WGS) entry which is preliminary data.</text>
</comment>